<dbReference type="AlphaFoldDB" id="K4A3X6"/>
<evidence type="ECO:0000313" key="2">
    <source>
        <dbReference type="Proteomes" id="UP000004995"/>
    </source>
</evidence>
<dbReference type="HOGENOM" id="CLU_3336437_0_0_1"/>
<keyword evidence="2" id="KW-1185">Reference proteome</keyword>
<protein>
    <submittedName>
        <fullName evidence="1">Uncharacterized protein</fullName>
    </submittedName>
</protein>
<dbReference type="InParanoid" id="K4A3X6"/>
<sequence>MYAIIRIRFNEIFIWILRSKINIKHRLTVIVSCIKYLL</sequence>
<evidence type="ECO:0000313" key="1">
    <source>
        <dbReference type="EnsemblPlants" id="KQL23405"/>
    </source>
</evidence>
<dbReference type="Gramene" id="KQL23405">
    <property type="protein sequence ID" value="KQL23405"/>
    <property type="gene ID" value="SETIT_033579mg"/>
</dbReference>
<dbReference type="EMBL" id="AGNK02000847">
    <property type="status" value="NOT_ANNOTATED_CDS"/>
    <property type="molecule type" value="Genomic_DNA"/>
</dbReference>
<accession>K4A3X6</accession>
<reference evidence="1" key="2">
    <citation type="submission" date="2018-08" db="UniProtKB">
        <authorList>
            <consortium name="EnsemblPlants"/>
        </authorList>
    </citation>
    <scope>IDENTIFICATION</scope>
    <source>
        <strain evidence="1">Yugu1</strain>
    </source>
</reference>
<dbReference type="EnsemblPlants" id="KQL23405">
    <property type="protein sequence ID" value="KQL23405"/>
    <property type="gene ID" value="SETIT_033579mg"/>
</dbReference>
<organism evidence="1 2">
    <name type="scientific">Setaria italica</name>
    <name type="common">Foxtail millet</name>
    <name type="synonym">Panicum italicum</name>
    <dbReference type="NCBI Taxonomy" id="4555"/>
    <lineage>
        <taxon>Eukaryota</taxon>
        <taxon>Viridiplantae</taxon>
        <taxon>Streptophyta</taxon>
        <taxon>Embryophyta</taxon>
        <taxon>Tracheophyta</taxon>
        <taxon>Spermatophyta</taxon>
        <taxon>Magnoliopsida</taxon>
        <taxon>Liliopsida</taxon>
        <taxon>Poales</taxon>
        <taxon>Poaceae</taxon>
        <taxon>PACMAD clade</taxon>
        <taxon>Panicoideae</taxon>
        <taxon>Panicodae</taxon>
        <taxon>Paniceae</taxon>
        <taxon>Cenchrinae</taxon>
        <taxon>Setaria</taxon>
    </lineage>
</organism>
<name>K4A3X6_SETIT</name>
<reference evidence="2" key="1">
    <citation type="journal article" date="2012" name="Nat. Biotechnol.">
        <title>Reference genome sequence of the model plant Setaria.</title>
        <authorList>
            <person name="Bennetzen J.L."/>
            <person name="Schmutz J."/>
            <person name="Wang H."/>
            <person name="Percifield R."/>
            <person name="Hawkins J."/>
            <person name="Pontaroli A.C."/>
            <person name="Estep M."/>
            <person name="Feng L."/>
            <person name="Vaughn J.N."/>
            <person name="Grimwood J."/>
            <person name="Jenkins J."/>
            <person name="Barry K."/>
            <person name="Lindquist E."/>
            <person name="Hellsten U."/>
            <person name="Deshpande S."/>
            <person name="Wang X."/>
            <person name="Wu X."/>
            <person name="Mitros T."/>
            <person name="Triplett J."/>
            <person name="Yang X."/>
            <person name="Ye C.Y."/>
            <person name="Mauro-Herrera M."/>
            <person name="Wang L."/>
            <person name="Li P."/>
            <person name="Sharma M."/>
            <person name="Sharma R."/>
            <person name="Ronald P.C."/>
            <person name="Panaud O."/>
            <person name="Kellogg E.A."/>
            <person name="Brutnell T.P."/>
            <person name="Doust A.N."/>
            <person name="Tuskan G.A."/>
            <person name="Rokhsar D."/>
            <person name="Devos K.M."/>
        </authorList>
    </citation>
    <scope>NUCLEOTIDE SEQUENCE [LARGE SCALE GENOMIC DNA]</scope>
    <source>
        <strain evidence="2">cv. Yugu1</strain>
    </source>
</reference>
<proteinExistence type="predicted"/>
<dbReference type="Proteomes" id="UP000004995">
    <property type="component" value="Unassembled WGS sequence"/>
</dbReference>